<dbReference type="EMBL" id="WBWX01000002">
    <property type="protein sequence ID" value="KAB2801121.1"/>
    <property type="molecule type" value="Genomic_DNA"/>
</dbReference>
<dbReference type="AlphaFoldDB" id="A0A6I0DWI3"/>
<name>A0A6I0DWI3_BRUAN</name>
<protein>
    <submittedName>
        <fullName evidence="2">Uncharacterized protein</fullName>
    </submittedName>
</protein>
<proteinExistence type="predicted"/>
<sequence>MPVAHSTRSRASRSGVSSSAARSLVRASAIRRSRRISLTLRAHPEKCETVFGEDARFKTNN</sequence>
<feature type="compositionally biased region" description="Low complexity" evidence="1">
    <location>
        <begin position="12"/>
        <end position="24"/>
    </location>
</feature>
<evidence type="ECO:0000313" key="3">
    <source>
        <dbReference type="Proteomes" id="UP000441102"/>
    </source>
</evidence>
<organism evidence="2 3">
    <name type="scientific">Brucella anthropi</name>
    <name type="common">Ochrobactrum anthropi</name>
    <dbReference type="NCBI Taxonomy" id="529"/>
    <lineage>
        <taxon>Bacteria</taxon>
        <taxon>Pseudomonadati</taxon>
        <taxon>Pseudomonadota</taxon>
        <taxon>Alphaproteobacteria</taxon>
        <taxon>Hyphomicrobiales</taxon>
        <taxon>Brucellaceae</taxon>
        <taxon>Brucella/Ochrobactrum group</taxon>
        <taxon>Brucella</taxon>
    </lineage>
</organism>
<comment type="caution">
    <text evidence="2">The sequence shown here is derived from an EMBL/GenBank/DDBJ whole genome shotgun (WGS) entry which is preliminary data.</text>
</comment>
<dbReference type="Proteomes" id="UP000441102">
    <property type="component" value="Unassembled WGS sequence"/>
</dbReference>
<accession>A0A6I0DWI3</accession>
<feature type="region of interest" description="Disordered" evidence="1">
    <location>
        <begin position="1"/>
        <end position="24"/>
    </location>
</feature>
<evidence type="ECO:0000313" key="2">
    <source>
        <dbReference type="EMBL" id="KAB2801121.1"/>
    </source>
</evidence>
<gene>
    <name evidence="2" type="ORF">F9L06_05380</name>
</gene>
<reference evidence="2 3" key="1">
    <citation type="submission" date="2019-09" db="EMBL/GenBank/DDBJ databases">
        <title>Taxonomic organization of the family Brucellaceae based on a phylogenomic approach.</title>
        <authorList>
            <person name="Leclercq S."/>
            <person name="Cloeckaert A."/>
            <person name="Zygmunt M.S."/>
        </authorList>
    </citation>
    <scope>NUCLEOTIDE SEQUENCE [LARGE SCALE GENOMIC DNA]</scope>
    <source>
        <strain evidence="2 3">CCUG 34461</strain>
    </source>
</reference>
<evidence type="ECO:0000256" key="1">
    <source>
        <dbReference type="SAM" id="MobiDB-lite"/>
    </source>
</evidence>